<dbReference type="PANTHER" id="PTHR30249:SF17">
    <property type="entry name" value="HOLIN-LIKE PROTEIN CIDB"/>
    <property type="match status" value="1"/>
</dbReference>
<protein>
    <submittedName>
        <fullName evidence="7">LrgB</fullName>
    </submittedName>
</protein>
<evidence type="ECO:0000256" key="2">
    <source>
        <dbReference type="ARBA" id="ARBA00022475"/>
    </source>
</evidence>
<evidence type="ECO:0000256" key="4">
    <source>
        <dbReference type="ARBA" id="ARBA00022989"/>
    </source>
</evidence>
<sequence length="226" mass="24338">MIKALFWLILTIVIFLIGFAGYRRYPRVWTLPILTVTATMILILSLTGVSHATYMTGGQYLTKMLGPAITAFAIPLYTVRHHVRRFLPEIGLGVVIGTSIALTSDIVFGLLLHLGRTTNLALLPKSVTLPVALSISERSGGTATLTATFVLMTGLVGSLVGPRLMTGLKIRHFVSRGVGLASIAHVMGATKSMTIDQREGAVGLLTMVLTAIFASILAPFIIRFIY</sequence>
<evidence type="ECO:0000256" key="6">
    <source>
        <dbReference type="SAM" id="Phobius"/>
    </source>
</evidence>
<evidence type="ECO:0000256" key="3">
    <source>
        <dbReference type="ARBA" id="ARBA00022692"/>
    </source>
</evidence>
<organism evidence="7 8">
    <name type="scientific">Exiguobacterium oxidotolerans</name>
    <dbReference type="NCBI Taxonomy" id="223958"/>
    <lineage>
        <taxon>Bacteria</taxon>
        <taxon>Bacillati</taxon>
        <taxon>Bacillota</taxon>
        <taxon>Bacilli</taxon>
        <taxon>Bacillales</taxon>
        <taxon>Bacillales Family XII. Incertae Sedis</taxon>
        <taxon>Exiguobacterium</taxon>
    </lineage>
</organism>
<feature type="transmembrane region" description="Helical" evidence="6">
    <location>
        <begin position="60"/>
        <end position="78"/>
    </location>
</feature>
<evidence type="ECO:0000313" key="7">
    <source>
        <dbReference type="EMBL" id="VWX37855.1"/>
    </source>
</evidence>
<keyword evidence="5 6" id="KW-0472">Membrane</keyword>
<accession>A0A653IFC3</accession>
<proteinExistence type="predicted"/>
<dbReference type="InterPro" id="IPR007300">
    <property type="entry name" value="CidB/LrgB"/>
</dbReference>
<name>A0A653IFC3_9BACL</name>
<keyword evidence="4 6" id="KW-1133">Transmembrane helix</keyword>
<feature type="transmembrane region" description="Helical" evidence="6">
    <location>
        <begin position="29"/>
        <end position="54"/>
    </location>
</feature>
<keyword evidence="2" id="KW-1003">Cell membrane</keyword>
<keyword evidence="3 6" id="KW-0812">Transmembrane</keyword>
<evidence type="ECO:0000256" key="1">
    <source>
        <dbReference type="ARBA" id="ARBA00004651"/>
    </source>
</evidence>
<reference evidence="7 8" key="1">
    <citation type="submission" date="2019-10" db="EMBL/GenBank/DDBJ databases">
        <authorList>
            <person name="Karimi E."/>
        </authorList>
    </citation>
    <scope>NUCLEOTIDE SEQUENCE [LARGE SCALE GENOMIC DNA]</scope>
    <source>
        <strain evidence="7">Exiguobacterium sp. 9Y</strain>
    </source>
</reference>
<dbReference type="EMBL" id="CABWKQ010000030">
    <property type="protein sequence ID" value="VWX37855.1"/>
    <property type="molecule type" value="Genomic_DNA"/>
</dbReference>
<dbReference type="GO" id="GO:0005886">
    <property type="term" value="C:plasma membrane"/>
    <property type="evidence" value="ECO:0007669"/>
    <property type="project" value="UniProtKB-SubCell"/>
</dbReference>
<comment type="subcellular location">
    <subcellularLocation>
        <location evidence="1">Cell membrane</location>
        <topology evidence="1">Multi-pass membrane protein</topology>
    </subcellularLocation>
</comment>
<evidence type="ECO:0000256" key="5">
    <source>
        <dbReference type="ARBA" id="ARBA00023136"/>
    </source>
</evidence>
<evidence type="ECO:0000313" key="8">
    <source>
        <dbReference type="Proteomes" id="UP000439752"/>
    </source>
</evidence>
<gene>
    <name evidence="7" type="ORF">EXIGUO9Y_360132</name>
</gene>
<feature type="transmembrane region" description="Helical" evidence="6">
    <location>
        <begin position="90"/>
        <end position="114"/>
    </location>
</feature>
<dbReference type="Pfam" id="PF04172">
    <property type="entry name" value="LrgB"/>
    <property type="match status" value="1"/>
</dbReference>
<dbReference type="PANTHER" id="PTHR30249">
    <property type="entry name" value="PUTATIVE SEROTONIN TRANSPORTER"/>
    <property type="match status" value="1"/>
</dbReference>
<dbReference type="Proteomes" id="UP000439752">
    <property type="component" value="Unassembled WGS sequence"/>
</dbReference>
<feature type="transmembrane region" description="Helical" evidence="6">
    <location>
        <begin position="143"/>
        <end position="161"/>
    </location>
</feature>
<dbReference type="AlphaFoldDB" id="A0A653IFC3"/>
<feature type="transmembrane region" description="Helical" evidence="6">
    <location>
        <begin position="6"/>
        <end position="22"/>
    </location>
</feature>
<dbReference type="RefSeq" id="WP_159173766.1">
    <property type="nucleotide sequence ID" value="NZ_LR732312.1"/>
</dbReference>
<keyword evidence="8" id="KW-1185">Reference proteome</keyword>
<feature type="transmembrane region" description="Helical" evidence="6">
    <location>
        <begin position="202"/>
        <end position="225"/>
    </location>
</feature>